<evidence type="ECO:0000256" key="8">
    <source>
        <dbReference type="ARBA" id="ARBA00022603"/>
    </source>
</evidence>
<dbReference type="InterPro" id="IPR002649">
    <property type="entry name" value="tRNA_m1G_MeTrfase_TrmD"/>
</dbReference>
<comment type="caution">
    <text evidence="19">The sequence shown here is derived from an EMBL/GenBank/DDBJ whole genome shotgun (WGS) entry which is preliminary data.</text>
</comment>
<evidence type="ECO:0000256" key="11">
    <source>
        <dbReference type="ARBA" id="ARBA00022694"/>
    </source>
</evidence>
<evidence type="ECO:0000256" key="6">
    <source>
        <dbReference type="ARBA" id="ARBA00014679"/>
    </source>
</evidence>
<dbReference type="NCBIfam" id="NF000648">
    <property type="entry name" value="PRK00026.1"/>
    <property type="match status" value="1"/>
</dbReference>
<evidence type="ECO:0000256" key="4">
    <source>
        <dbReference type="ARBA" id="ARBA00011738"/>
    </source>
</evidence>
<gene>
    <name evidence="15" type="primary">trmD</name>
    <name evidence="19" type="ORF">AAV94_09375</name>
</gene>
<sequence>MRFDVITLFPELIAPYLQHGVNRRASAAGVEVHFWNPRDFADGAYRRIDDRPFGGGPGMVMLAEPLARCADAIRLARGEEVGPFRSAHAARAPLVFFTPAGAPLRHAMVAEFAQSQQGAILLCGRYEGVDQRFVDAYVDQQISLGDFVLSGGEVAAAAFLDAVLRLQPEVLHAADSHAQDSFNPAISGLLDCPHYTRPEVWRTQPVPEVLLSGDHARIAAWRRQQSLQLSARHRPDLLKRAHEAGALSAAEVKWLRAHAAPMDKGTEGDN</sequence>
<dbReference type="InterPro" id="IPR029026">
    <property type="entry name" value="tRNA_m1G_MTases_N"/>
</dbReference>
<dbReference type="EMBL" id="LBNQ01000026">
    <property type="protein sequence ID" value="KKW67614.1"/>
    <property type="molecule type" value="Genomic_DNA"/>
</dbReference>
<dbReference type="InterPro" id="IPR029028">
    <property type="entry name" value="Alpha/beta_knot_MTases"/>
</dbReference>
<protein>
    <recommendedName>
        <fullName evidence="6 15">tRNA (guanine-N(1)-)-methyltransferase</fullName>
        <ecNumber evidence="5 15">2.1.1.228</ecNumber>
    </recommendedName>
    <alternativeName>
        <fullName evidence="12 15">M1G-methyltransferase</fullName>
    </alternativeName>
    <alternativeName>
        <fullName evidence="13 15">tRNA [GM37] methyltransferase</fullName>
    </alternativeName>
</protein>
<feature type="binding site" evidence="15 16">
    <location>
        <position position="124"/>
    </location>
    <ligand>
        <name>S-adenosyl-L-methionine</name>
        <dbReference type="ChEBI" id="CHEBI:59789"/>
    </ligand>
</feature>
<dbReference type="SUPFAM" id="SSF75217">
    <property type="entry name" value="alpha/beta knot"/>
    <property type="match status" value="1"/>
</dbReference>
<evidence type="ECO:0000256" key="12">
    <source>
        <dbReference type="ARBA" id="ARBA00029736"/>
    </source>
</evidence>
<keyword evidence="20" id="KW-1185">Reference proteome</keyword>
<comment type="function">
    <text evidence="1 15 17">Specifically methylates guanosine-37 in various tRNAs.</text>
</comment>
<evidence type="ECO:0000256" key="2">
    <source>
        <dbReference type="ARBA" id="ARBA00004496"/>
    </source>
</evidence>
<keyword evidence="9 15" id="KW-0808">Transferase</keyword>
<evidence type="ECO:0000256" key="5">
    <source>
        <dbReference type="ARBA" id="ARBA00012807"/>
    </source>
</evidence>
<feature type="binding site" evidence="15 16">
    <location>
        <begin position="144"/>
        <end position="149"/>
    </location>
    <ligand>
        <name>S-adenosyl-L-methionine</name>
        <dbReference type="ChEBI" id="CHEBI:59789"/>
    </ligand>
</feature>
<dbReference type="GO" id="GO:0002939">
    <property type="term" value="P:tRNA N1-guanine methylation"/>
    <property type="evidence" value="ECO:0007669"/>
    <property type="project" value="TreeGrafter"/>
</dbReference>
<evidence type="ECO:0000256" key="1">
    <source>
        <dbReference type="ARBA" id="ARBA00002634"/>
    </source>
</evidence>
<evidence type="ECO:0000313" key="19">
    <source>
        <dbReference type="EMBL" id="KKW67614.1"/>
    </source>
</evidence>
<dbReference type="EC" id="2.1.1.228" evidence="5 15"/>
<dbReference type="PANTHER" id="PTHR46417">
    <property type="entry name" value="TRNA (GUANINE-N(1)-)-METHYLTRANSFERASE"/>
    <property type="match status" value="1"/>
</dbReference>
<evidence type="ECO:0000256" key="3">
    <source>
        <dbReference type="ARBA" id="ARBA00007630"/>
    </source>
</evidence>
<dbReference type="NCBIfam" id="TIGR00088">
    <property type="entry name" value="trmD"/>
    <property type="match status" value="1"/>
</dbReference>
<evidence type="ECO:0000256" key="17">
    <source>
        <dbReference type="RuleBase" id="RU003464"/>
    </source>
</evidence>
<evidence type="ECO:0000256" key="15">
    <source>
        <dbReference type="HAMAP-Rule" id="MF_00605"/>
    </source>
</evidence>
<dbReference type="Pfam" id="PF01746">
    <property type="entry name" value="tRNA_m1G_MT"/>
    <property type="match status" value="1"/>
</dbReference>
<keyword evidence="11 15" id="KW-0819">tRNA processing</keyword>
<accession>A0A0U1PYL6</accession>
<evidence type="ECO:0000256" key="7">
    <source>
        <dbReference type="ARBA" id="ARBA00022490"/>
    </source>
</evidence>
<keyword evidence="10 15" id="KW-0949">S-adenosyl-L-methionine</keyword>
<keyword evidence="8 15" id="KW-0489">Methyltransferase</keyword>
<organism evidence="19 20">
    <name type="scientific">Lampropedia cohaerens</name>
    <dbReference type="NCBI Taxonomy" id="1610491"/>
    <lineage>
        <taxon>Bacteria</taxon>
        <taxon>Pseudomonadati</taxon>
        <taxon>Pseudomonadota</taxon>
        <taxon>Betaproteobacteria</taxon>
        <taxon>Burkholderiales</taxon>
        <taxon>Comamonadaceae</taxon>
        <taxon>Lampropedia</taxon>
    </lineage>
</organism>
<evidence type="ECO:0000256" key="10">
    <source>
        <dbReference type="ARBA" id="ARBA00022691"/>
    </source>
</evidence>
<evidence type="ECO:0000256" key="16">
    <source>
        <dbReference type="PIRSR" id="PIRSR000386-1"/>
    </source>
</evidence>
<evidence type="ECO:0000256" key="14">
    <source>
        <dbReference type="ARBA" id="ARBA00047783"/>
    </source>
</evidence>
<dbReference type="RefSeq" id="WP_046742083.1">
    <property type="nucleotide sequence ID" value="NZ_LBNQ01000026.1"/>
</dbReference>
<keyword evidence="7 15" id="KW-0963">Cytoplasm</keyword>
<proteinExistence type="inferred from homology"/>
<dbReference type="AlphaFoldDB" id="A0A0U1PYL6"/>
<dbReference type="Gene3D" id="1.10.1270.20">
    <property type="entry name" value="tRNA(m1g37)methyltransferase, domain 2"/>
    <property type="match status" value="1"/>
</dbReference>
<dbReference type="GO" id="GO:0005829">
    <property type="term" value="C:cytosol"/>
    <property type="evidence" value="ECO:0007669"/>
    <property type="project" value="TreeGrafter"/>
</dbReference>
<reference evidence="19 20" key="1">
    <citation type="submission" date="2015-05" db="EMBL/GenBank/DDBJ databases">
        <title>Draft genome sequence of Lampropedia sp. CT6, isolated from the microbial mat of a hot water spring, located at Manikaran, India.</title>
        <authorList>
            <person name="Tripathi C."/>
            <person name="Rani P."/>
            <person name="Mahato N.K."/>
            <person name="Lal R."/>
        </authorList>
    </citation>
    <scope>NUCLEOTIDE SEQUENCE [LARGE SCALE GENOMIC DNA]</scope>
    <source>
        <strain evidence="19 20">CT6</strain>
    </source>
</reference>
<evidence type="ECO:0000259" key="18">
    <source>
        <dbReference type="Pfam" id="PF01746"/>
    </source>
</evidence>
<comment type="subunit">
    <text evidence="4 15 17">Homodimer.</text>
</comment>
<dbReference type="GO" id="GO:0052906">
    <property type="term" value="F:tRNA (guanine(37)-N1)-methyltransferase activity"/>
    <property type="evidence" value="ECO:0007669"/>
    <property type="project" value="UniProtKB-UniRule"/>
</dbReference>
<dbReference type="InterPro" id="IPR016009">
    <property type="entry name" value="tRNA_MeTrfase_TRMD/TRM10"/>
</dbReference>
<dbReference type="Proteomes" id="UP000050580">
    <property type="component" value="Unassembled WGS sequence"/>
</dbReference>
<evidence type="ECO:0000256" key="9">
    <source>
        <dbReference type="ARBA" id="ARBA00022679"/>
    </source>
</evidence>
<dbReference type="HAMAP" id="MF_00605">
    <property type="entry name" value="TrmD"/>
    <property type="match status" value="1"/>
</dbReference>
<dbReference type="OrthoDB" id="9807416at2"/>
<evidence type="ECO:0000256" key="13">
    <source>
        <dbReference type="ARBA" id="ARBA00033392"/>
    </source>
</evidence>
<evidence type="ECO:0000313" key="20">
    <source>
        <dbReference type="Proteomes" id="UP000050580"/>
    </source>
</evidence>
<dbReference type="PIRSF" id="PIRSF000386">
    <property type="entry name" value="tRNA_mtase"/>
    <property type="match status" value="1"/>
</dbReference>
<name>A0A0U1PYL6_9BURK</name>
<feature type="domain" description="tRNA methyltransferase TRMD/TRM10-type" evidence="18">
    <location>
        <begin position="1"/>
        <end position="239"/>
    </location>
</feature>
<comment type="similarity">
    <text evidence="3 15 17">Belongs to the RNA methyltransferase TrmD family.</text>
</comment>
<dbReference type="PANTHER" id="PTHR46417:SF1">
    <property type="entry name" value="TRNA (GUANINE-N(1)-)-METHYLTRANSFERASE"/>
    <property type="match status" value="1"/>
</dbReference>
<comment type="subcellular location">
    <subcellularLocation>
        <location evidence="2 15 17">Cytoplasm</location>
    </subcellularLocation>
</comment>
<comment type="catalytic activity">
    <reaction evidence="14 15 17">
        <text>guanosine(37) in tRNA + S-adenosyl-L-methionine = N(1)-methylguanosine(37) in tRNA + S-adenosyl-L-homocysteine + H(+)</text>
        <dbReference type="Rhea" id="RHEA:36899"/>
        <dbReference type="Rhea" id="RHEA-COMP:10145"/>
        <dbReference type="Rhea" id="RHEA-COMP:10147"/>
        <dbReference type="ChEBI" id="CHEBI:15378"/>
        <dbReference type="ChEBI" id="CHEBI:57856"/>
        <dbReference type="ChEBI" id="CHEBI:59789"/>
        <dbReference type="ChEBI" id="CHEBI:73542"/>
        <dbReference type="ChEBI" id="CHEBI:74269"/>
        <dbReference type="EC" id="2.1.1.228"/>
    </reaction>
</comment>
<dbReference type="CDD" id="cd18080">
    <property type="entry name" value="TrmD-like"/>
    <property type="match status" value="1"/>
</dbReference>
<dbReference type="STRING" id="1610491.AAV94_09375"/>
<dbReference type="PATRIC" id="fig|1610491.3.peg.1992"/>
<dbReference type="InterPro" id="IPR023148">
    <property type="entry name" value="tRNA_m1G_MeTrfase_C_sf"/>
</dbReference>
<dbReference type="Gene3D" id="3.40.1280.10">
    <property type="match status" value="1"/>
</dbReference>